<evidence type="ECO:0000256" key="3">
    <source>
        <dbReference type="ARBA" id="ARBA00023242"/>
    </source>
</evidence>
<organism evidence="5 6">
    <name type="scientific">Cardiosporidium cionae</name>
    <dbReference type="NCBI Taxonomy" id="476202"/>
    <lineage>
        <taxon>Eukaryota</taxon>
        <taxon>Sar</taxon>
        <taxon>Alveolata</taxon>
        <taxon>Apicomplexa</taxon>
        <taxon>Aconoidasida</taxon>
        <taxon>Nephromycida</taxon>
        <taxon>Cardiosporidium</taxon>
    </lineage>
</organism>
<dbReference type="EMBL" id="JADAQX010000066">
    <property type="protein sequence ID" value="KAF8822287.1"/>
    <property type="molecule type" value="Genomic_DNA"/>
</dbReference>
<name>A0ABQ7JE55_9APIC</name>
<protein>
    <recommendedName>
        <fullName evidence="4">Proteasome subunit beta</fullName>
    </recommendedName>
</protein>
<evidence type="ECO:0000256" key="4">
    <source>
        <dbReference type="RuleBase" id="RU004203"/>
    </source>
</evidence>
<evidence type="ECO:0000313" key="6">
    <source>
        <dbReference type="Proteomes" id="UP000823046"/>
    </source>
</evidence>
<dbReference type="InterPro" id="IPR016050">
    <property type="entry name" value="Proteasome_bsu_CS"/>
</dbReference>
<comment type="subunit">
    <text evidence="4">Component of the proteasome complex.</text>
</comment>
<dbReference type="CDD" id="cd03758">
    <property type="entry name" value="proteasome_beta_type_2"/>
    <property type="match status" value="1"/>
</dbReference>
<dbReference type="PANTHER" id="PTHR11599">
    <property type="entry name" value="PROTEASOME SUBUNIT ALPHA/BETA"/>
    <property type="match status" value="1"/>
</dbReference>
<comment type="function">
    <text evidence="4">Component of the proteasome, a multicatalytic proteinase complex which is characterized by its ability to cleave peptides with Arg, Phe, Tyr, Leu, and Glu adjacent to the leaving group at neutral or slightly basic pH. The proteasome has an ATP-dependent proteolytic activity.</text>
</comment>
<dbReference type="GO" id="GO:0000502">
    <property type="term" value="C:proteasome complex"/>
    <property type="evidence" value="ECO:0007669"/>
    <property type="project" value="UniProtKB-KW"/>
</dbReference>
<dbReference type="InterPro" id="IPR035206">
    <property type="entry name" value="Proteasome_beta2"/>
</dbReference>
<dbReference type="InterPro" id="IPR050115">
    <property type="entry name" value="Proteasome_alpha"/>
</dbReference>
<comment type="caution">
    <text evidence="5">The sequence shown here is derived from an EMBL/GenBank/DDBJ whole genome shotgun (WGS) entry which is preliminary data.</text>
</comment>
<comment type="subcellular location">
    <subcellularLocation>
        <location evidence="4">Cytoplasm</location>
    </subcellularLocation>
    <subcellularLocation>
        <location evidence="4">Nucleus</location>
    </subcellularLocation>
</comment>
<accession>A0ABQ7JE55</accession>
<dbReference type="Gene3D" id="3.60.20.10">
    <property type="entry name" value="Glutamine Phosphoribosylpyrophosphate, subunit 1, domain 1"/>
    <property type="match status" value="1"/>
</dbReference>
<dbReference type="InterPro" id="IPR029055">
    <property type="entry name" value="Ntn_hydrolases_N"/>
</dbReference>
<comment type="similarity">
    <text evidence="4">Belongs to the peptidase T1B family.</text>
</comment>
<proteinExistence type="inferred from homology"/>
<keyword evidence="2 4" id="KW-0647">Proteasome</keyword>
<dbReference type="InterPro" id="IPR001353">
    <property type="entry name" value="Proteasome_sua/b"/>
</dbReference>
<keyword evidence="3 4" id="KW-0539">Nucleus</keyword>
<keyword evidence="1 4" id="KW-0963">Cytoplasm</keyword>
<dbReference type="PROSITE" id="PS00854">
    <property type="entry name" value="PROTEASOME_BETA_1"/>
    <property type="match status" value="1"/>
</dbReference>
<dbReference type="Proteomes" id="UP000823046">
    <property type="component" value="Unassembled WGS sequence"/>
</dbReference>
<evidence type="ECO:0000256" key="2">
    <source>
        <dbReference type="ARBA" id="ARBA00022942"/>
    </source>
</evidence>
<evidence type="ECO:0000256" key="1">
    <source>
        <dbReference type="ARBA" id="ARBA00022490"/>
    </source>
</evidence>
<keyword evidence="6" id="KW-1185">Reference proteome</keyword>
<dbReference type="Pfam" id="PF00227">
    <property type="entry name" value="Proteasome"/>
    <property type="match status" value="1"/>
</dbReference>
<dbReference type="SUPFAM" id="SSF56235">
    <property type="entry name" value="N-terminal nucleophile aminohydrolases (Ntn hydrolases)"/>
    <property type="match status" value="1"/>
</dbReference>
<evidence type="ECO:0000313" key="5">
    <source>
        <dbReference type="EMBL" id="KAF8822287.1"/>
    </source>
</evidence>
<sequence>MDTLIGIAGKDFVLIACDQTVGYHHLRLAHGYDKILEIDSNKLLGFAGNLGDSHQFGEYVRKNVHLYRYINSSVLGTHATANFTRNELAYSLRKSPLEIDILLAGVDKDGPNLYWIDYLASMVNIKKGAQGPGASLVYGILDDLYREDLTEEDALNIINLCAAELKKRFIIAHYDFLIKVIDKNGLRQLKISI</sequence>
<gene>
    <name evidence="5" type="ORF">IE077_000671</name>
</gene>
<reference evidence="5 6" key="1">
    <citation type="journal article" date="2020" name="bioRxiv">
        <title>Metabolic contributions of an alphaproteobacterial endosymbiont in the apicomplexan Cardiosporidium cionae.</title>
        <authorList>
            <person name="Hunter E.S."/>
            <person name="Paight C.J."/>
            <person name="Lane C.E."/>
        </authorList>
    </citation>
    <scope>NUCLEOTIDE SEQUENCE [LARGE SCALE GENOMIC DNA]</scope>
    <source>
        <strain evidence="5">ESH_2018</strain>
    </source>
</reference>